<dbReference type="Gene3D" id="2.90.10.10">
    <property type="entry name" value="Bulb-type lectin domain"/>
    <property type="match status" value="2"/>
</dbReference>
<dbReference type="PROSITE" id="PS50927">
    <property type="entry name" value="BULB_LECTIN"/>
    <property type="match status" value="1"/>
</dbReference>
<organism evidence="4 5">
    <name type="scientific">Pseudonocardia acidicola</name>
    <dbReference type="NCBI Taxonomy" id="2724939"/>
    <lineage>
        <taxon>Bacteria</taxon>
        <taxon>Bacillati</taxon>
        <taxon>Actinomycetota</taxon>
        <taxon>Actinomycetes</taxon>
        <taxon>Pseudonocardiales</taxon>
        <taxon>Pseudonocardiaceae</taxon>
        <taxon>Pseudonocardia</taxon>
    </lineage>
</organism>
<feature type="domain" description="Bulb-type lectin" evidence="2">
    <location>
        <begin position="13"/>
        <end position="119"/>
    </location>
</feature>
<evidence type="ECO:0000313" key="4">
    <source>
        <dbReference type="EMBL" id="NMI02121.1"/>
    </source>
</evidence>
<feature type="compositionally biased region" description="Pro residues" evidence="1">
    <location>
        <begin position="141"/>
        <end position="152"/>
    </location>
</feature>
<accession>A0ABX1SM15</accession>
<proteinExistence type="predicted"/>
<feature type="compositionally biased region" description="Basic and acidic residues" evidence="1">
    <location>
        <begin position="1"/>
        <end position="11"/>
    </location>
</feature>
<keyword evidence="5" id="KW-1185">Reference proteome</keyword>
<feature type="region of interest" description="Disordered" evidence="1">
    <location>
        <begin position="129"/>
        <end position="155"/>
    </location>
</feature>
<dbReference type="InterPro" id="IPR036779">
    <property type="entry name" value="LysM_dom_sf"/>
</dbReference>
<dbReference type="SUPFAM" id="SSF54106">
    <property type="entry name" value="LysM domain"/>
    <property type="match status" value="1"/>
</dbReference>
<dbReference type="SMART" id="SM00257">
    <property type="entry name" value="LysM"/>
    <property type="match status" value="1"/>
</dbReference>
<dbReference type="InterPro" id="IPR052196">
    <property type="entry name" value="Bact_Kbp"/>
</dbReference>
<protein>
    <submittedName>
        <fullName evidence="4">LysM peptidoglycan-binding domain-containing protein</fullName>
    </submittedName>
</protein>
<dbReference type="Proteomes" id="UP000820669">
    <property type="component" value="Unassembled WGS sequence"/>
</dbReference>
<dbReference type="CDD" id="cd00118">
    <property type="entry name" value="LysM"/>
    <property type="match status" value="1"/>
</dbReference>
<gene>
    <name evidence="4" type="ORF">HF526_33235</name>
</gene>
<feature type="region of interest" description="Disordered" evidence="1">
    <location>
        <begin position="1"/>
        <end position="31"/>
    </location>
</feature>
<dbReference type="Pfam" id="PF01476">
    <property type="entry name" value="LysM"/>
    <property type="match status" value="1"/>
</dbReference>
<dbReference type="Gene3D" id="3.10.350.10">
    <property type="entry name" value="LysM domain"/>
    <property type="match status" value="1"/>
</dbReference>
<evidence type="ECO:0000313" key="5">
    <source>
        <dbReference type="Proteomes" id="UP000820669"/>
    </source>
</evidence>
<dbReference type="PANTHER" id="PTHR34700:SF4">
    <property type="entry name" value="PHAGE-LIKE ELEMENT PBSX PROTEIN XKDP"/>
    <property type="match status" value="1"/>
</dbReference>
<dbReference type="SUPFAM" id="SSF51110">
    <property type="entry name" value="alpha-D-mannose-specific plant lectins"/>
    <property type="match status" value="1"/>
</dbReference>
<dbReference type="PANTHER" id="PTHR34700">
    <property type="entry name" value="POTASSIUM BINDING PROTEIN KBP"/>
    <property type="match status" value="1"/>
</dbReference>
<dbReference type="EMBL" id="JAAXLA010000123">
    <property type="protein sequence ID" value="NMI02121.1"/>
    <property type="molecule type" value="Genomic_DNA"/>
</dbReference>
<feature type="compositionally biased region" description="Polar residues" evidence="1">
    <location>
        <begin position="14"/>
        <end position="31"/>
    </location>
</feature>
<dbReference type="InterPro" id="IPR001480">
    <property type="entry name" value="Bulb-type_lectin_dom"/>
</dbReference>
<dbReference type="InterPro" id="IPR036426">
    <property type="entry name" value="Bulb-type_lectin_dom_sf"/>
</dbReference>
<dbReference type="InterPro" id="IPR018392">
    <property type="entry name" value="LysM"/>
</dbReference>
<name>A0ABX1SM15_9PSEU</name>
<evidence type="ECO:0000259" key="3">
    <source>
        <dbReference type="PROSITE" id="PS51782"/>
    </source>
</evidence>
<sequence length="203" mass="21051">MRHERSHRDGDSVDTLTSGASLTDGQQLTSPNGKYTLTLANGNLELAGPGGPVWATNTAGSGAVRADMQADGNLVLYTDSNGVVWASNTGDPDSTLVLQDDRNIVVYAPGHKPVWSPNTFLTEDELAAEKAAEEAAAAAAAPPPPAPPPPAAPRTYVVVPGDTLSGIAEQFYGDAGRYPQIAQANGIDNPDLIQPGQELVIPD</sequence>
<evidence type="ECO:0000256" key="1">
    <source>
        <dbReference type="SAM" id="MobiDB-lite"/>
    </source>
</evidence>
<evidence type="ECO:0000259" key="2">
    <source>
        <dbReference type="PROSITE" id="PS50927"/>
    </source>
</evidence>
<dbReference type="PROSITE" id="PS51782">
    <property type="entry name" value="LYSM"/>
    <property type="match status" value="1"/>
</dbReference>
<comment type="caution">
    <text evidence="4">The sequence shown here is derived from an EMBL/GenBank/DDBJ whole genome shotgun (WGS) entry which is preliminary data.</text>
</comment>
<feature type="domain" description="LysM" evidence="3">
    <location>
        <begin position="154"/>
        <end position="201"/>
    </location>
</feature>
<reference evidence="4 5" key="1">
    <citation type="submission" date="2020-04" db="EMBL/GenBank/DDBJ databases">
        <authorList>
            <person name="Klaysubun C."/>
            <person name="Duangmal K."/>
            <person name="Lipun K."/>
        </authorList>
    </citation>
    <scope>NUCLEOTIDE SEQUENCE [LARGE SCALE GENOMIC DNA]</scope>
    <source>
        <strain evidence="4 5">K10HN5</strain>
    </source>
</reference>
<dbReference type="SMART" id="SM00108">
    <property type="entry name" value="B_lectin"/>
    <property type="match status" value="1"/>
</dbReference>
<dbReference type="CDD" id="cd00028">
    <property type="entry name" value="B_lectin"/>
    <property type="match status" value="1"/>
</dbReference>